<feature type="binding site" evidence="2">
    <location>
        <position position="61"/>
    </location>
    <ligand>
        <name>substrate</name>
    </ligand>
</feature>
<feature type="binding site" evidence="2">
    <location>
        <position position="25"/>
    </location>
    <ligand>
        <name>substrate</name>
    </ligand>
</feature>
<comment type="caution">
    <text evidence="3">The sequence shown here is derived from an EMBL/GenBank/DDBJ whole genome shotgun (WGS) entry which is preliminary data.</text>
</comment>
<proteinExistence type="inferred from homology"/>
<feature type="active site" description="Proton acceptor" evidence="2">
    <location>
        <position position="60"/>
    </location>
</feature>
<dbReference type="NCBIfam" id="TIGR00055">
    <property type="entry name" value="uppS"/>
    <property type="match status" value="1"/>
</dbReference>
<comment type="subunit">
    <text evidence="2">Homodimer.</text>
</comment>
<feature type="binding site" evidence="2">
    <location>
        <begin position="13"/>
        <end position="16"/>
    </location>
    <ligand>
        <name>substrate</name>
    </ligand>
</feature>
<comment type="similarity">
    <text evidence="2">Belongs to the UPP synthase family.</text>
</comment>
<dbReference type="InterPro" id="IPR001441">
    <property type="entry name" value="UPP_synth-like"/>
</dbReference>
<dbReference type="Pfam" id="PF01255">
    <property type="entry name" value="Prenyltransf"/>
    <property type="match status" value="1"/>
</dbReference>
<dbReference type="CDD" id="cd00475">
    <property type="entry name" value="Cis_IPPS"/>
    <property type="match status" value="1"/>
</dbReference>
<dbReference type="PANTHER" id="PTHR10291:SF0">
    <property type="entry name" value="DEHYDRODOLICHYL DIPHOSPHATE SYNTHASE 2"/>
    <property type="match status" value="1"/>
</dbReference>
<dbReference type="HAMAP" id="MF_01139">
    <property type="entry name" value="ISPT"/>
    <property type="match status" value="1"/>
</dbReference>
<feature type="binding site" evidence="2">
    <location>
        <position position="12"/>
    </location>
    <ligand>
        <name>Mg(2+)</name>
        <dbReference type="ChEBI" id="CHEBI:18420"/>
    </ligand>
</feature>
<evidence type="ECO:0000313" key="3">
    <source>
        <dbReference type="EMBL" id="HHS51709.1"/>
    </source>
</evidence>
<gene>
    <name evidence="3" type="ORF">ENW73_02420</name>
</gene>
<dbReference type="GO" id="GO:0000287">
    <property type="term" value="F:magnesium ion binding"/>
    <property type="evidence" value="ECO:0007669"/>
    <property type="project" value="UniProtKB-UniRule"/>
</dbReference>
<name>A0A7C6A902_UNCW3</name>
<dbReference type="InterPro" id="IPR018520">
    <property type="entry name" value="UPP_synth-like_CS"/>
</dbReference>
<keyword evidence="1 2" id="KW-0808">Transferase</keyword>
<dbReference type="PANTHER" id="PTHR10291">
    <property type="entry name" value="DEHYDRODOLICHYL DIPHOSPHATE SYNTHASE FAMILY MEMBER"/>
    <property type="match status" value="1"/>
</dbReference>
<feature type="binding site" evidence="2">
    <location>
        <position position="29"/>
    </location>
    <ligand>
        <name>substrate</name>
    </ligand>
</feature>
<dbReference type="SUPFAM" id="SSF64005">
    <property type="entry name" value="Undecaprenyl diphosphate synthase"/>
    <property type="match status" value="1"/>
</dbReference>
<evidence type="ECO:0000256" key="1">
    <source>
        <dbReference type="ARBA" id="ARBA00022679"/>
    </source>
</evidence>
<dbReference type="InterPro" id="IPR036424">
    <property type="entry name" value="UPP_synth-like_sf"/>
</dbReference>
<keyword evidence="2" id="KW-0479">Metal-binding</keyword>
<dbReference type="PROSITE" id="PS01066">
    <property type="entry name" value="UPP_SYNTHASE"/>
    <property type="match status" value="1"/>
</dbReference>
<feature type="binding site" evidence="2">
    <location>
        <position position="63"/>
    </location>
    <ligand>
        <name>substrate</name>
    </ligand>
</feature>
<dbReference type="GO" id="GO:0045547">
    <property type="term" value="F:ditrans,polycis-polyprenyl diphosphate synthase [(2E,6E)-farnesyl diphosphate specific] activity"/>
    <property type="evidence" value="ECO:0007669"/>
    <property type="project" value="TreeGrafter"/>
</dbReference>
<evidence type="ECO:0000256" key="2">
    <source>
        <dbReference type="HAMAP-Rule" id="MF_01139"/>
    </source>
</evidence>
<comment type="function">
    <text evidence="2">Catalyzes the condensation of isopentenyl diphosphate (IPP) with allylic pyrophosphates generating different type of terpenoids.</text>
</comment>
<sequence>MKIPNHIAIIMDGNGRWARKRRLPRYFGHKKGVDAVRKVVRACNDLGVKYLTLFTFSSENWQRPKREVNELMKLLTKIPLQEEPELQKNNVRVKIIGRISDLPPAPKASLERLVANTAKNNGLTMIMAINYGGRNEIIDAIKKIAQGKMSIKDLTEQEFYNFLYDPEIPEPDLLIRTGGEKRISNFLLYQIAYTELYFTDTLWPDFDKQELIKAIEDFSGRKRRYGRVFEIE</sequence>
<dbReference type="EC" id="2.5.1.-" evidence="2"/>
<feature type="binding site" evidence="2">
    <location>
        <position position="176"/>
    </location>
    <ligand>
        <name>substrate</name>
    </ligand>
</feature>
<protein>
    <recommendedName>
        <fullName evidence="2">Isoprenyl transferase</fullName>
        <ecNumber evidence="2">2.5.1.-</ecNumber>
    </recommendedName>
</protein>
<comment type="cofactor">
    <cofactor evidence="2">
        <name>Mg(2+)</name>
        <dbReference type="ChEBI" id="CHEBI:18420"/>
    </cofactor>
    <text evidence="2">Binds 2 magnesium ions per subunit.</text>
</comment>
<dbReference type="EMBL" id="DTLI01000057">
    <property type="protein sequence ID" value="HHS51709.1"/>
    <property type="molecule type" value="Genomic_DNA"/>
</dbReference>
<reference evidence="3" key="1">
    <citation type="journal article" date="2020" name="mSystems">
        <title>Genome- and Community-Level Interaction Insights into Carbon Utilization and Element Cycling Functions of Hydrothermarchaeota in Hydrothermal Sediment.</title>
        <authorList>
            <person name="Zhou Z."/>
            <person name="Liu Y."/>
            <person name="Xu W."/>
            <person name="Pan J."/>
            <person name="Luo Z.H."/>
            <person name="Li M."/>
        </authorList>
    </citation>
    <scope>NUCLEOTIDE SEQUENCE [LARGE SCALE GENOMIC DNA]</scope>
    <source>
        <strain evidence="3">SpSt-876</strain>
    </source>
</reference>
<feature type="binding site" evidence="2">
    <location>
        <begin position="182"/>
        <end position="184"/>
    </location>
    <ligand>
        <name>substrate</name>
    </ligand>
</feature>
<feature type="binding site" evidence="2">
    <location>
        <begin position="57"/>
        <end position="59"/>
    </location>
    <ligand>
        <name>substrate</name>
    </ligand>
</feature>
<dbReference type="FunFam" id="3.40.1180.10:FF:000001">
    <property type="entry name" value="(2E,6E)-farnesyl-diphosphate-specific ditrans,polycis-undecaprenyl-diphosphate synthase"/>
    <property type="match status" value="1"/>
</dbReference>
<feature type="binding site" evidence="2">
    <location>
        <position position="195"/>
    </location>
    <ligand>
        <name>Mg(2+)</name>
        <dbReference type="ChEBI" id="CHEBI:18420"/>
    </ligand>
</feature>
<dbReference type="NCBIfam" id="NF011405">
    <property type="entry name" value="PRK14830.1"/>
    <property type="match status" value="1"/>
</dbReference>
<feature type="binding site" evidence="2">
    <location>
        <position position="17"/>
    </location>
    <ligand>
        <name>substrate</name>
    </ligand>
</feature>
<feature type="active site" evidence="2">
    <location>
        <position position="12"/>
    </location>
</feature>
<keyword evidence="2" id="KW-0460">Magnesium</keyword>
<organism evidence="3">
    <name type="scientific">candidate division WOR-3 bacterium</name>
    <dbReference type="NCBI Taxonomy" id="2052148"/>
    <lineage>
        <taxon>Bacteria</taxon>
        <taxon>Bacteria division WOR-3</taxon>
    </lineage>
</organism>
<accession>A0A7C6A902</accession>
<dbReference type="GO" id="GO:0016094">
    <property type="term" value="P:polyprenol biosynthetic process"/>
    <property type="evidence" value="ECO:0007669"/>
    <property type="project" value="TreeGrafter"/>
</dbReference>
<dbReference type="Gene3D" id="3.40.1180.10">
    <property type="entry name" value="Decaprenyl diphosphate synthase-like"/>
    <property type="match status" value="1"/>
</dbReference>
<dbReference type="AlphaFoldDB" id="A0A7C6A902"/>